<name>A0A2G5HND3_CERBT</name>
<organism evidence="1 3">
    <name type="scientific">Cercospora beticola</name>
    <name type="common">Sugarbeet leaf spot fungus</name>
    <dbReference type="NCBI Taxonomy" id="122368"/>
    <lineage>
        <taxon>Eukaryota</taxon>
        <taxon>Fungi</taxon>
        <taxon>Dikarya</taxon>
        <taxon>Ascomycota</taxon>
        <taxon>Pezizomycotina</taxon>
        <taxon>Dothideomycetes</taxon>
        <taxon>Dothideomycetidae</taxon>
        <taxon>Mycosphaerellales</taxon>
        <taxon>Mycosphaerellaceae</taxon>
        <taxon>Cercospora</taxon>
    </lineage>
</organism>
<dbReference type="InterPro" id="IPR038883">
    <property type="entry name" value="AN11006-like"/>
</dbReference>
<accession>A0A2G5HND3</accession>
<dbReference type="Proteomes" id="UP000230605">
    <property type="component" value="Chromosome 4"/>
</dbReference>
<dbReference type="PANTHER" id="PTHR42085">
    <property type="entry name" value="F-BOX DOMAIN-CONTAINING PROTEIN"/>
    <property type="match status" value="1"/>
</dbReference>
<sequence>MSSSALASQIPLDSKLSLHSVAPLANPNSLHFDRNHRRHRHLKIPIPAAFKKKSRQLRKLRRSQVWKTGTRVQQVEEMAQWFPNLPPGGSVKGLSNPFLARYDEVGFGVCGVGGSLMAKVKSADGCFGAEFKCDGDVFGDGDVFSDKKDAIGPINSEFGQKLLMAKEAFERMQTAHKESKRATPKSDIGTLKKLPGEIRNEIYRLAVLEPDGEVMVSLEDFTCRGGPCFHRKATYNLPGIINTCRQIRAECGPIYFAEHDAFVFDADVVHQRCVGNYIRSVGHYIDLVKKFKFQLLRPLWRDEHFMGWNGHMFTLIPPHFSESKWFELSQEACWPRAHEARCYELCECTVRKEIRRLNTKMLNTYPHDPFLDDPIDPKASYDISEYLLNFFESDVLDDWVFRTRKNSSEITVCKLCKKCRGIRFPDWNEV</sequence>
<dbReference type="OrthoDB" id="62952at2759"/>
<reference evidence="2 4" key="2">
    <citation type="submission" date="2023-09" db="EMBL/GenBank/DDBJ databases">
        <title>Complete-Gapless Cercospora beticola genome.</title>
        <authorList>
            <person name="Wyatt N.A."/>
            <person name="Spanner R.E."/>
            <person name="Bolton M.D."/>
        </authorList>
    </citation>
    <scope>NUCLEOTIDE SEQUENCE [LARGE SCALE GENOMIC DNA]</scope>
    <source>
        <strain evidence="2">Cb09-40</strain>
    </source>
</reference>
<keyword evidence="4" id="KW-1185">Reference proteome</keyword>
<dbReference type="AlphaFoldDB" id="A0A2G5HND3"/>
<evidence type="ECO:0000313" key="3">
    <source>
        <dbReference type="Proteomes" id="UP000230605"/>
    </source>
</evidence>
<dbReference type="PANTHER" id="PTHR42085:SF1">
    <property type="entry name" value="F-BOX DOMAIN-CONTAINING PROTEIN"/>
    <property type="match status" value="1"/>
</dbReference>
<reference evidence="1 3" key="1">
    <citation type="submission" date="2015-10" db="EMBL/GenBank/DDBJ databases">
        <title>The cercosporin biosynthetic gene cluster was horizontally transferred to several fungal lineages and shown to be expanded in Cercospora beticola based on microsynteny with recipient genomes.</title>
        <authorList>
            <person name="De Jonge R."/>
            <person name="Ebert M.K."/>
            <person name="Suttle J.C."/>
            <person name="Jurick Ii W.M."/>
            <person name="Secor G.A."/>
            <person name="Thomma B.P."/>
            <person name="Van De Peer Y."/>
            <person name="Bolton M.D."/>
        </authorList>
    </citation>
    <scope>NUCLEOTIDE SEQUENCE [LARGE SCALE GENOMIC DNA]</scope>
    <source>
        <strain evidence="1 3">09-40</strain>
    </source>
</reference>
<dbReference type="Proteomes" id="UP001302367">
    <property type="component" value="Chromosome 4"/>
</dbReference>
<evidence type="ECO:0000313" key="1">
    <source>
        <dbReference type="EMBL" id="PIA93702.1"/>
    </source>
</evidence>
<gene>
    <name evidence="1" type="ORF">CB0940_03863</name>
    <name evidence="2" type="ORF">RHO25_005683</name>
</gene>
<dbReference type="EMBL" id="CP134187">
    <property type="protein sequence ID" value="WPB01063.1"/>
    <property type="molecule type" value="Genomic_DNA"/>
</dbReference>
<dbReference type="EMBL" id="LKMD01000105">
    <property type="protein sequence ID" value="PIA93702.1"/>
    <property type="molecule type" value="Genomic_DNA"/>
</dbReference>
<proteinExistence type="predicted"/>
<evidence type="ECO:0000313" key="4">
    <source>
        <dbReference type="Proteomes" id="UP001302367"/>
    </source>
</evidence>
<protein>
    <submittedName>
        <fullName evidence="1">Uncharacterized protein</fullName>
    </submittedName>
</protein>
<evidence type="ECO:0000313" key="2">
    <source>
        <dbReference type="EMBL" id="WPB01063.1"/>
    </source>
</evidence>